<reference evidence="2 3" key="1">
    <citation type="submission" date="2024-05" db="EMBL/GenBank/DDBJ databases">
        <title>Genome sequencing and assembly of Indian major carp, Cirrhinus mrigala (Hamilton, 1822).</title>
        <authorList>
            <person name="Mohindra V."/>
            <person name="Chowdhury L.M."/>
            <person name="Lal K."/>
            <person name="Jena J.K."/>
        </authorList>
    </citation>
    <scope>NUCLEOTIDE SEQUENCE [LARGE SCALE GENOMIC DNA]</scope>
    <source>
        <strain evidence="2">CM1030</strain>
        <tissue evidence="2">Blood</tissue>
    </source>
</reference>
<comment type="caution">
    <text evidence="2">The sequence shown here is derived from an EMBL/GenBank/DDBJ whole genome shotgun (WGS) entry which is preliminary data.</text>
</comment>
<dbReference type="Pfam" id="PF15936">
    <property type="entry name" value="DUF4749"/>
    <property type="match status" value="1"/>
</dbReference>
<accession>A0ABD0PNX3</accession>
<protein>
    <recommendedName>
        <fullName evidence="1">Zasp-like motif domain-containing protein</fullName>
    </recommendedName>
</protein>
<feature type="domain" description="Zasp-like motif" evidence="1">
    <location>
        <begin position="27"/>
        <end position="52"/>
    </location>
</feature>
<evidence type="ECO:0000313" key="2">
    <source>
        <dbReference type="EMBL" id="KAL0175748.1"/>
    </source>
</evidence>
<evidence type="ECO:0000259" key="1">
    <source>
        <dbReference type="SMART" id="SM00735"/>
    </source>
</evidence>
<dbReference type="AlphaFoldDB" id="A0ABD0PNX3"/>
<sequence>EYKPIGTGHNRRAQPFVAAASLDDKTQVVSSTYNTPIGLYSQDNIQDALQGQIRGLVHEKSEG</sequence>
<organism evidence="2 3">
    <name type="scientific">Cirrhinus mrigala</name>
    <name type="common">Mrigala</name>
    <dbReference type="NCBI Taxonomy" id="683832"/>
    <lineage>
        <taxon>Eukaryota</taxon>
        <taxon>Metazoa</taxon>
        <taxon>Chordata</taxon>
        <taxon>Craniata</taxon>
        <taxon>Vertebrata</taxon>
        <taxon>Euteleostomi</taxon>
        <taxon>Actinopterygii</taxon>
        <taxon>Neopterygii</taxon>
        <taxon>Teleostei</taxon>
        <taxon>Ostariophysi</taxon>
        <taxon>Cypriniformes</taxon>
        <taxon>Cyprinidae</taxon>
        <taxon>Labeoninae</taxon>
        <taxon>Labeonini</taxon>
        <taxon>Cirrhinus</taxon>
    </lineage>
</organism>
<feature type="non-terminal residue" evidence="2">
    <location>
        <position position="1"/>
    </location>
</feature>
<name>A0ABD0PNX3_CIRMR</name>
<dbReference type="SMART" id="SM00735">
    <property type="entry name" value="ZM"/>
    <property type="match status" value="1"/>
</dbReference>
<proteinExistence type="predicted"/>
<evidence type="ECO:0000313" key="3">
    <source>
        <dbReference type="Proteomes" id="UP001529510"/>
    </source>
</evidence>
<dbReference type="EMBL" id="JAMKFB020000014">
    <property type="protein sequence ID" value="KAL0175748.1"/>
    <property type="molecule type" value="Genomic_DNA"/>
</dbReference>
<dbReference type="Proteomes" id="UP001529510">
    <property type="component" value="Unassembled WGS sequence"/>
</dbReference>
<dbReference type="InterPro" id="IPR006643">
    <property type="entry name" value="Zasp-like_motif"/>
</dbReference>
<keyword evidence="3" id="KW-1185">Reference proteome</keyword>
<gene>
    <name evidence="2" type="ORF">M9458_028078</name>
</gene>
<dbReference type="InterPro" id="IPR031847">
    <property type="entry name" value="PDLI1-4/Zasp-like_mid"/>
</dbReference>
<feature type="non-terminal residue" evidence="2">
    <location>
        <position position="63"/>
    </location>
</feature>